<reference evidence="6" key="1">
    <citation type="submission" date="2025-08" db="UniProtKB">
        <authorList>
            <consortium name="RefSeq"/>
        </authorList>
    </citation>
    <scope>IDENTIFICATION</scope>
    <source>
        <tissue evidence="6">Gonad</tissue>
    </source>
</reference>
<dbReference type="OrthoDB" id="2573941at2759"/>
<keyword evidence="1 2" id="KW-0694">RNA-binding</keyword>
<dbReference type="PANTHER" id="PTHR45880">
    <property type="entry name" value="RNA-BINDING MOTIF PROTEIN, X-LINKED 2"/>
    <property type="match status" value="1"/>
</dbReference>
<dbReference type="InterPro" id="IPR012677">
    <property type="entry name" value="Nucleotide-bd_a/b_plait_sf"/>
</dbReference>
<dbReference type="PROSITE" id="PS50102">
    <property type="entry name" value="RRM"/>
    <property type="match status" value="1"/>
</dbReference>
<feature type="domain" description="RRM" evidence="4">
    <location>
        <begin position="35"/>
        <end position="113"/>
    </location>
</feature>
<dbReference type="CDD" id="cd12411">
    <property type="entry name" value="RRM_ist3_like"/>
    <property type="match status" value="1"/>
</dbReference>
<dbReference type="GO" id="GO:0071013">
    <property type="term" value="C:catalytic step 2 spliceosome"/>
    <property type="evidence" value="ECO:0007669"/>
    <property type="project" value="TreeGrafter"/>
</dbReference>
<proteinExistence type="predicted"/>
<dbReference type="RefSeq" id="XP_019629341.1">
    <property type="nucleotide sequence ID" value="XM_019773782.1"/>
</dbReference>
<dbReference type="FunFam" id="3.30.70.330:FF:000962">
    <property type="entry name" value="RBMX2 ortholog"/>
    <property type="match status" value="1"/>
</dbReference>
<dbReference type="Proteomes" id="UP000515135">
    <property type="component" value="Unplaced"/>
</dbReference>
<dbReference type="GO" id="GO:0000398">
    <property type="term" value="P:mRNA splicing, via spliceosome"/>
    <property type="evidence" value="ECO:0007669"/>
    <property type="project" value="InterPro"/>
</dbReference>
<feature type="compositionally biased region" description="Basic and acidic residues" evidence="3">
    <location>
        <begin position="377"/>
        <end position="406"/>
    </location>
</feature>
<organism evidence="5 6">
    <name type="scientific">Branchiostoma belcheri</name>
    <name type="common">Amphioxus</name>
    <dbReference type="NCBI Taxonomy" id="7741"/>
    <lineage>
        <taxon>Eukaryota</taxon>
        <taxon>Metazoa</taxon>
        <taxon>Chordata</taxon>
        <taxon>Cephalochordata</taxon>
        <taxon>Leptocardii</taxon>
        <taxon>Amphioxiformes</taxon>
        <taxon>Branchiostomatidae</taxon>
        <taxon>Branchiostoma</taxon>
    </lineage>
</organism>
<feature type="compositionally biased region" description="Basic and acidic residues" evidence="3">
    <location>
        <begin position="214"/>
        <end position="370"/>
    </location>
</feature>
<feature type="compositionally biased region" description="Basic residues" evidence="3">
    <location>
        <begin position="154"/>
        <end position="171"/>
    </location>
</feature>
<name>A0A6P4ZIA8_BRABE</name>
<evidence type="ECO:0000256" key="2">
    <source>
        <dbReference type="PROSITE-ProRule" id="PRU00176"/>
    </source>
</evidence>
<dbReference type="GeneID" id="109473751"/>
<evidence type="ECO:0000313" key="6">
    <source>
        <dbReference type="RefSeq" id="XP_019629341.1"/>
    </source>
</evidence>
<dbReference type="AlphaFoldDB" id="A0A6P4ZIA8"/>
<feature type="region of interest" description="Disordered" evidence="3">
    <location>
        <begin position="117"/>
        <end position="406"/>
    </location>
</feature>
<evidence type="ECO:0000313" key="5">
    <source>
        <dbReference type="Proteomes" id="UP000515135"/>
    </source>
</evidence>
<keyword evidence="5" id="KW-1185">Reference proteome</keyword>
<gene>
    <name evidence="6" type="primary">LOC109473751</name>
</gene>
<dbReference type="PANTHER" id="PTHR45880:SF1">
    <property type="entry name" value="RNA-BINDING MOTIF PROTEIN, X-LINKED 2"/>
    <property type="match status" value="1"/>
</dbReference>
<dbReference type="GO" id="GO:0005686">
    <property type="term" value="C:U2 snRNP"/>
    <property type="evidence" value="ECO:0007669"/>
    <property type="project" value="TreeGrafter"/>
</dbReference>
<evidence type="ECO:0000256" key="3">
    <source>
        <dbReference type="SAM" id="MobiDB-lite"/>
    </source>
</evidence>
<sequence>MSGYMYNVNAIKKLSDQELSSGSGKSWHDQYSDSAWVFVGGLPYELTEGDVLCVFSQYGEIVNINMVRDKKTGKPKGFAFICYENQKSTVLAVDNFNGVKIKGRTIRVDHVASYRVPKEHEDEDEITKKIRQEGVAPRTPPPSESEEEYQIPTKKAKKEKKKKEKTKKKKEKDKERAPLRSTPQSTSPRVRVKKEKDDPGYRAAELGRSAARPADIRGNRGDRSDKKQEGDLNYKELDLRRNRSPGYREERWERGSRDARDTRDEEGRDTRNAASSRRDGGRDVREAQDRQDYKGSRYYDHQDSRQDRDRRDVQSSRDKRDDSYRERDDRNQRGGSHGWERQARKQGRSSRERDDREHHTGRSGTDRDSKATAYSDPWDRGQRDKERGRERDRKDRMGHGERRKPG</sequence>
<evidence type="ECO:0000256" key="1">
    <source>
        <dbReference type="ARBA" id="ARBA00022884"/>
    </source>
</evidence>
<dbReference type="SUPFAM" id="SSF54928">
    <property type="entry name" value="RNA-binding domain, RBD"/>
    <property type="match status" value="1"/>
</dbReference>
<dbReference type="GO" id="GO:0003723">
    <property type="term" value="F:RNA binding"/>
    <property type="evidence" value="ECO:0007669"/>
    <property type="project" value="UniProtKB-UniRule"/>
</dbReference>
<accession>A0A6P4ZIA8</accession>
<protein>
    <submittedName>
        <fullName evidence="6">RNA-binding motif protein, X-linked 2-like isoform X2</fullName>
    </submittedName>
</protein>
<dbReference type="InterPro" id="IPR051847">
    <property type="entry name" value="RNA_proc/Spliceosome_comp"/>
</dbReference>
<dbReference type="Gene3D" id="3.30.70.330">
    <property type="match status" value="1"/>
</dbReference>
<dbReference type="InterPro" id="IPR035979">
    <property type="entry name" value="RBD_domain_sf"/>
</dbReference>
<dbReference type="SMART" id="SM00360">
    <property type="entry name" value="RRM"/>
    <property type="match status" value="1"/>
</dbReference>
<evidence type="ECO:0000259" key="4">
    <source>
        <dbReference type="PROSITE" id="PS50102"/>
    </source>
</evidence>
<dbReference type="InterPro" id="IPR045844">
    <property type="entry name" value="RRM_Ist3-like"/>
</dbReference>
<feature type="compositionally biased region" description="Basic and acidic residues" evidence="3">
    <location>
        <begin position="117"/>
        <end position="132"/>
    </location>
</feature>
<dbReference type="InterPro" id="IPR000504">
    <property type="entry name" value="RRM_dom"/>
</dbReference>
<dbReference type="GO" id="GO:0071011">
    <property type="term" value="C:precatalytic spliceosome"/>
    <property type="evidence" value="ECO:0007669"/>
    <property type="project" value="TreeGrafter"/>
</dbReference>
<dbReference type="Pfam" id="PF00076">
    <property type="entry name" value="RRM_1"/>
    <property type="match status" value="1"/>
</dbReference>